<organism evidence="6">
    <name type="scientific">Cupriavidus necator</name>
    <name type="common">Alcaligenes eutrophus</name>
    <name type="synonym">Ralstonia eutropha</name>
    <dbReference type="NCBI Taxonomy" id="106590"/>
    <lineage>
        <taxon>Bacteria</taxon>
        <taxon>Pseudomonadati</taxon>
        <taxon>Pseudomonadota</taxon>
        <taxon>Betaproteobacteria</taxon>
        <taxon>Burkholderiales</taxon>
        <taxon>Burkholderiaceae</taxon>
        <taxon>Cupriavidus</taxon>
    </lineage>
</organism>
<evidence type="ECO:0000313" key="6">
    <source>
        <dbReference type="EMBL" id="SCU83946.1"/>
    </source>
</evidence>
<dbReference type="GO" id="GO:0016887">
    <property type="term" value="F:ATP hydrolysis activity"/>
    <property type="evidence" value="ECO:0007669"/>
    <property type="project" value="InterPro"/>
</dbReference>
<evidence type="ECO:0000256" key="5">
    <source>
        <dbReference type="ARBA" id="ARBA00022840"/>
    </source>
</evidence>
<dbReference type="SMART" id="SM00382">
    <property type="entry name" value="AAA"/>
    <property type="match status" value="1"/>
</dbReference>
<dbReference type="InterPro" id="IPR051120">
    <property type="entry name" value="ABC_AA/LPS_Transport"/>
</dbReference>
<dbReference type="PROSITE" id="PS50893">
    <property type="entry name" value="ABC_TRANSPORTER_2"/>
    <property type="match status" value="1"/>
</dbReference>
<evidence type="ECO:0000256" key="2">
    <source>
        <dbReference type="ARBA" id="ARBA00022475"/>
    </source>
</evidence>
<keyword evidence="3" id="KW-0472">Membrane</keyword>
<protein>
    <submittedName>
        <fullName evidence="6">High-affinity branched-chain amino acid transport ATP-binding protein LivG</fullName>
    </submittedName>
</protein>
<accession>A0A1K0JST2</accession>
<dbReference type="SUPFAM" id="SSF52540">
    <property type="entry name" value="P-loop containing nucleoside triphosphate hydrolases"/>
    <property type="match status" value="1"/>
</dbReference>
<keyword evidence="2" id="KW-1003">Cell membrane</keyword>
<keyword evidence="5 6" id="KW-0067">ATP-binding</keyword>
<dbReference type="PANTHER" id="PTHR45772:SF2">
    <property type="entry name" value="ABC TRANSPORTER ATP-BINDING PROTEIN"/>
    <property type="match status" value="1"/>
</dbReference>
<gene>
    <name evidence="6" type="primary">livG</name>
    <name evidence="6" type="ORF">CNECB9_4260040</name>
</gene>
<dbReference type="InterPro" id="IPR032823">
    <property type="entry name" value="BCA_ABC_TP_C"/>
</dbReference>
<dbReference type="Pfam" id="PF00005">
    <property type="entry name" value="ABC_tran"/>
    <property type="match status" value="1"/>
</dbReference>
<keyword evidence="3" id="KW-0997">Cell inner membrane</keyword>
<dbReference type="PANTHER" id="PTHR45772">
    <property type="entry name" value="CONSERVED COMPONENT OF ABC TRANSPORTER FOR NATURAL AMINO ACIDS-RELATED"/>
    <property type="match status" value="1"/>
</dbReference>
<dbReference type="RefSeq" id="WP_011614952.1">
    <property type="nucleotide sequence ID" value="NZ_CP066018.1"/>
</dbReference>
<evidence type="ECO:0000256" key="4">
    <source>
        <dbReference type="ARBA" id="ARBA00022741"/>
    </source>
</evidence>
<proteinExistence type="predicted"/>
<sequence>MNHPVPAFGTAPQAVRPAQALLRLDAVAHSFGGLEVLRNVSFDVPAGHIVGLIGPNGSGKTTCFNIVSGFLRPKGGKVSLAGRDITADTVQQRSRAGLVRTFQTPQVFEHMTVLENLMAGCHKATHAGVLQAMLRTPASRRELAAMHDAALACAGKFGLERLLQHRAGTLPAGQRRIVELARACIGNPELLLLDEPSSGLNSEEIELLRAWIVRLHQEGMTILLVSHDMGLMTICGTAHVLYYGEIIASGALHEVQADPRVREAYLGV</sequence>
<dbReference type="GO" id="GO:0005886">
    <property type="term" value="C:plasma membrane"/>
    <property type="evidence" value="ECO:0007669"/>
    <property type="project" value="TreeGrafter"/>
</dbReference>
<dbReference type="Gene3D" id="3.40.50.300">
    <property type="entry name" value="P-loop containing nucleotide triphosphate hydrolases"/>
    <property type="match status" value="1"/>
</dbReference>
<dbReference type="CDD" id="cd03219">
    <property type="entry name" value="ABC_Mj1267_LivG_branched"/>
    <property type="match status" value="1"/>
</dbReference>
<dbReference type="AlphaFoldDB" id="A0A1K0JST2"/>
<keyword evidence="1" id="KW-0813">Transport</keyword>
<name>A0A1K0JST2_CUPNE</name>
<dbReference type="EMBL" id="FMSH01000364">
    <property type="protein sequence ID" value="SCU83946.1"/>
    <property type="molecule type" value="Genomic_DNA"/>
</dbReference>
<keyword evidence="4" id="KW-0547">Nucleotide-binding</keyword>
<dbReference type="InterPro" id="IPR003593">
    <property type="entry name" value="AAA+_ATPase"/>
</dbReference>
<dbReference type="Pfam" id="PF12399">
    <property type="entry name" value="BCA_ABC_TP_C"/>
    <property type="match status" value="1"/>
</dbReference>
<evidence type="ECO:0000256" key="3">
    <source>
        <dbReference type="ARBA" id="ARBA00022519"/>
    </source>
</evidence>
<dbReference type="InterPro" id="IPR003439">
    <property type="entry name" value="ABC_transporter-like_ATP-bd"/>
</dbReference>
<evidence type="ECO:0000256" key="1">
    <source>
        <dbReference type="ARBA" id="ARBA00022448"/>
    </source>
</evidence>
<dbReference type="InterPro" id="IPR027417">
    <property type="entry name" value="P-loop_NTPase"/>
</dbReference>
<dbReference type="GO" id="GO:0005524">
    <property type="term" value="F:ATP binding"/>
    <property type="evidence" value="ECO:0007669"/>
    <property type="project" value="UniProtKB-KW"/>
</dbReference>
<reference evidence="6" key="1">
    <citation type="submission" date="2016-09" db="EMBL/GenBank/DDBJ databases">
        <authorList>
            <person name="Capua I."/>
            <person name="De Benedictis P."/>
            <person name="Joannis T."/>
            <person name="Lombin L.H."/>
            <person name="Cattoli G."/>
        </authorList>
    </citation>
    <scope>NUCLEOTIDE SEQUENCE</scope>
    <source>
        <strain evidence="6">B9</strain>
    </source>
</reference>